<keyword evidence="5 12" id="KW-0552">Olfaction</keyword>
<dbReference type="PROSITE" id="PS50262">
    <property type="entry name" value="G_PROTEIN_RECEP_F1_2"/>
    <property type="match status" value="1"/>
</dbReference>
<feature type="transmembrane region" description="Helical" evidence="12">
    <location>
        <begin position="139"/>
        <end position="162"/>
    </location>
</feature>
<dbReference type="FunFam" id="1.10.1220.70:FF:000001">
    <property type="entry name" value="Olfactory receptor"/>
    <property type="match status" value="1"/>
</dbReference>
<dbReference type="InterPro" id="IPR017452">
    <property type="entry name" value="GPCR_Rhodpsn_7TM"/>
</dbReference>
<dbReference type="PRINTS" id="PR00245">
    <property type="entry name" value="OLFACTORYR"/>
</dbReference>
<dbReference type="AlphaFoldDB" id="A0A974HTW3"/>
<feature type="transmembrane region" description="Helical" evidence="12">
    <location>
        <begin position="100"/>
        <end position="119"/>
    </location>
</feature>
<keyword evidence="6 12" id="KW-1133">Transmembrane helix</keyword>
<protein>
    <recommendedName>
        <fullName evidence="12">Olfactory receptor</fullName>
    </recommendedName>
</protein>
<dbReference type="PRINTS" id="PR00237">
    <property type="entry name" value="GPCRRHODOPSN"/>
</dbReference>
<feature type="transmembrane region" description="Helical" evidence="12">
    <location>
        <begin position="271"/>
        <end position="290"/>
    </location>
</feature>
<dbReference type="Pfam" id="PF13853">
    <property type="entry name" value="7tm_4"/>
    <property type="match status" value="1"/>
</dbReference>
<keyword evidence="9 11" id="KW-0675">Receptor</keyword>
<keyword evidence="8 12" id="KW-0472">Membrane</keyword>
<evidence type="ECO:0000256" key="2">
    <source>
        <dbReference type="ARBA" id="ARBA00010663"/>
    </source>
</evidence>
<dbReference type="InterPro" id="IPR000276">
    <property type="entry name" value="GPCR_Rhodpsn"/>
</dbReference>
<dbReference type="PANTHER" id="PTHR26452">
    <property type="entry name" value="OLFACTORY RECEPTOR"/>
    <property type="match status" value="1"/>
</dbReference>
<evidence type="ECO:0000313" key="14">
    <source>
        <dbReference type="EMBL" id="OCT90095.1"/>
    </source>
</evidence>
<keyword evidence="3 12" id="KW-1003">Cell membrane</keyword>
<evidence type="ECO:0000256" key="6">
    <source>
        <dbReference type="ARBA" id="ARBA00022989"/>
    </source>
</evidence>
<dbReference type="InterPro" id="IPR050516">
    <property type="entry name" value="Olfactory_GPCR"/>
</dbReference>
<keyword evidence="12" id="KW-0716">Sensory transduction</keyword>
<dbReference type="GO" id="GO:0005886">
    <property type="term" value="C:plasma membrane"/>
    <property type="evidence" value="ECO:0007669"/>
    <property type="project" value="UniProtKB-SubCell"/>
</dbReference>
<keyword evidence="4 11" id="KW-0812">Transmembrane</keyword>
<evidence type="ECO:0000256" key="4">
    <source>
        <dbReference type="ARBA" id="ARBA00022692"/>
    </source>
</evidence>
<gene>
    <name evidence="14" type="ORF">XELAEV_18018711mg</name>
</gene>
<evidence type="ECO:0000256" key="8">
    <source>
        <dbReference type="ARBA" id="ARBA00023136"/>
    </source>
</evidence>
<dbReference type="Gene3D" id="1.20.1070.10">
    <property type="entry name" value="Rhodopsin 7-helix transmembrane proteins"/>
    <property type="match status" value="1"/>
</dbReference>
<proteinExistence type="inferred from homology"/>
<dbReference type="GO" id="GO:0004930">
    <property type="term" value="F:G protein-coupled receptor activity"/>
    <property type="evidence" value="ECO:0007669"/>
    <property type="project" value="UniProtKB-KW"/>
</dbReference>
<keyword evidence="7 11" id="KW-0297">G-protein coupled receptor</keyword>
<organism evidence="14 15">
    <name type="scientific">Xenopus laevis</name>
    <name type="common">African clawed frog</name>
    <dbReference type="NCBI Taxonomy" id="8355"/>
    <lineage>
        <taxon>Eukaryota</taxon>
        <taxon>Metazoa</taxon>
        <taxon>Chordata</taxon>
        <taxon>Craniata</taxon>
        <taxon>Vertebrata</taxon>
        <taxon>Euteleostomi</taxon>
        <taxon>Amphibia</taxon>
        <taxon>Batrachia</taxon>
        <taxon>Anura</taxon>
        <taxon>Pipoidea</taxon>
        <taxon>Pipidae</taxon>
        <taxon>Xenopodinae</taxon>
        <taxon>Xenopus</taxon>
        <taxon>Xenopus</taxon>
    </lineage>
</organism>
<comment type="similarity">
    <text evidence="2 11">Belongs to the G-protein coupled receptor 1 family.</text>
</comment>
<dbReference type="SUPFAM" id="SSF81321">
    <property type="entry name" value="Family A G protein-coupled receptor-like"/>
    <property type="match status" value="1"/>
</dbReference>
<dbReference type="GO" id="GO:0004984">
    <property type="term" value="F:olfactory receptor activity"/>
    <property type="evidence" value="ECO:0007669"/>
    <property type="project" value="InterPro"/>
</dbReference>
<comment type="subcellular location">
    <subcellularLocation>
        <location evidence="1 12">Cell membrane</location>
        <topology evidence="1 12">Multi-pass membrane protein</topology>
    </subcellularLocation>
</comment>
<evidence type="ECO:0000256" key="1">
    <source>
        <dbReference type="ARBA" id="ARBA00004651"/>
    </source>
</evidence>
<keyword evidence="10 11" id="KW-0807">Transducer</keyword>
<dbReference type="EMBL" id="CM004470">
    <property type="protein sequence ID" value="OCT90095.1"/>
    <property type="molecule type" value="Genomic_DNA"/>
</dbReference>
<dbReference type="PROSITE" id="PS00237">
    <property type="entry name" value="G_PROTEIN_RECEP_F1_1"/>
    <property type="match status" value="1"/>
</dbReference>
<dbReference type="InterPro" id="IPR000725">
    <property type="entry name" value="Olfact_rcpt"/>
</dbReference>
<feature type="transmembrane region" description="Helical" evidence="12">
    <location>
        <begin position="202"/>
        <end position="225"/>
    </location>
</feature>
<accession>A0A974HTW3</accession>
<evidence type="ECO:0000259" key="13">
    <source>
        <dbReference type="PROSITE" id="PS50262"/>
    </source>
</evidence>
<dbReference type="FunFam" id="1.20.1070.10:FF:000008">
    <property type="entry name" value="Olfactory receptor"/>
    <property type="match status" value="1"/>
</dbReference>
<feature type="transmembrane region" description="Helical" evidence="12">
    <location>
        <begin position="24"/>
        <end position="47"/>
    </location>
</feature>
<feature type="transmembrane region" description="Helical" evidence="12">
    <location>
        <begin position="59"/>
        <end position="80"/>
    </location>
</feature>
<evidence type="ECO:0000256" key="11">
    <source>
        <dbReference type="RuleBase" id="RU000688"/>
    </source>
</evidence>
<feature type="domain" description="G-protein coupled receptors family 1 profile" evidence="13">
    <location>
        <begin position="40"/>
        <end position="288"/>
    </location>
</feature>
<sequence>MENQTISKGFLHLYSLFSNGEKSWFFSIAFLWIYLIGILGNLVILNIICNDIQLHTPMYFFLCTLAFVDICYPTVTLPKLMDMLISGNDLITVIQCFTQMYFFTALAVIETIVLSSMAYDRYVAICKPLRYHLIMNRKVCVLLIVGTWIFGFVNASCITLLASKLPFGQTNKINQLFCDVMALAKIATNDITIFYNVIYVEVFLFGIVPFSLNLITYINIIHSILQIKSQHGRRKTFSTCTSHLSVLIIFYGSIFWMYMKPPSESENLNPLFSVLYVGVTPMLNPLIYSLRNKEVKNALIRIIMRISHRSAFNCVSF</sequence>
<reference evidence="15" key="1">
    <citation type="journal article" date="2016" name="Nature">
        <title>Genome evolution in the allotetraploid frog Xenopus laevis.</title>
        <authorList>
            <person name="Session A.M."/>
            <person name="Uno Y."/>
            <person name="Kwon T."/>
            <person name="Chapman J.A."/>
            <person name="Toyoda A."/>
            <person name="Takahashi S."/>
            <person name="Fukui A."/>
            <person name="Hikosaka A."/>
            <person name="Suzuki A."/>
            <person name="Kondo M."/>
            <person name="van Heeringen S.J."/>
            <person name="Quigley I."/>
            <person name="Heinz S."/>
            <person name="Ogino H."/>
            <person name="Ochi H."/>
            <person name="Hellsten U."/>
            <person name="Lyons J.B."/>
            <person name="Simakov O."/>
            <person name="Putnam N."/>
            <person name="Stites J."/>
            <person name="Kuroki Y."/>
            <person name="Tanaka T."/>
            <person name="Michiue T."/>
            <person name="Watanabe M."/>
            <person name="Bogdanovic O."/>
            <person name="Lister R."/>
            <person name="Georgiou G."/>
            <person name="Paranjpe S.S."/>
            <person name="van Kruijsbergen I."/>
            <person name="Shu S."/>
            <person name="Carlson J."/>
            <person name="Kinoshita T."/>
            <person name="Ohta Y."/>
            <person name="Mawaribuchi S."/>
            <person name="Jenkins J."/>
            <person name="Grimwood J."/>
            <person name="Schmutz J."/>
            <person name="Mitros T."/>
            <person name="Mozaffari S.V."/>
            <person name="Suzuki Y."/>
            <person name="Haramoto Y."/>
            <person name="Yamamoto T.S."/>
            <person name="Takagi C."/>
            <person name="Heald R."/>
            <person name="Miller K."/>
            <person name="Haudenschild C."/>
            <person name="Kitzman J."/>
            <person name="Nakayama T."/>
            <person name="Izutsu Y."/>
            <person name="Robert J."/>
            <person name="Fortriede J."/>
            <person name="Burns K."/>
            <person name="Lotay V."/>
            <person name="Karimi K."/>
            <person name="Yasuoka Y."/>
            <person name="Dichmann D.S."/>
            <person name="Flajnik M.F."/>
            <person name="Houston D.W."/>
            <person name="Shendure J."/>
            <person name="DuPasquier L."/>
            <person name="Vize P.D."/>
            <person name="Zorn A.M."/>
            <person name="Ito M."/>
            <person name="Marcotte E.M."/>
            <person name="Wallingford J.B."/>
            <person name="Ito Y."/>
            <person name="Asashima M."/>
            <person name="Ueno N."/>
            <person name="Matsuda Y."/>
            <person name="Veenstra G.J."/>
            <person name="Fujiyama A."/>
            <person name="Harland R.M."/>
            <person name="Taira M."/>
            <person name="Rokhsar D.S."/>
        </authorList>
    </citation>
    <scope>NUCLEOTIDE SEQUENCE [LARGE SCALE GENOMIC DNA]</scope>
    <source>
        <strain evidence="15">J</strain>
    </source>
</reference>
<evidence type="ECO:0000256" key="10">
    <source>
        <dbReference type="ARBA" id="ARBA00023224"/>
    </source>
</evidence>
<evidence type="ECO:0000256" key="7">
    <source>
        <dbReference type="ARBA" id="ARBA00023040"/>
    </source>
</evidence>
<feature type="transmembrane region" description="Helical" evidence="12">
    <location>
        <begin position="237"/>
        <end position="259"/>
    </location>
</feature>
<dbReference type="CDD" id="cd13954">
    <property type="entry name" value="7tmA_OR"/>
    <property type="match status" value="1"/>
</dbReference>
<evidence type="ECO:0000256" key="3">
    <source>
        <dbReference type="ARBA" id="ARBA00022475"/>
    </source>
</evidence>
<evidence type="ECO:0000256" key="9">
    <source>
        <dbReference type="ARBA" id="ARBA00023170"/>
    </source>
</evidence>
<evidence type="ECO:0000313" key="15">
    <source>
        <dbReference type="Proteomes" id="UP000694892"/>
    </source>
</evidence>
<evidence type="ECO:0000256" key="12">
    <source>
        <dbReference type="RuleBase" id="RU363047"/>
    </source>
</evidence>
<dbReference type="Proteomes" id="UP000694892">
    <property type="component" value="Chromosome 3L"/>
</dbReference>
<name>A0A974HTW3_XENLA</name>
<evidence type="ECO:0000256" key="5">
    <source>
        <dbReference type="ARBA" id="ARBA00022725"/>
    </source>
</evidence>